<keyword evidence="1" id="KW-0812">Transmembrane</keyword>
<keyword evidence="1" id="KW-1133">Transmembrane helix</keyword>
<sequence length="62" mass="7114">MDSENTASGVIGCLMYLYLIISQIATIVFFIGYCRTDSILEIIFIDSILSEIKGLLWIFFIW</sequence>
<keyword evidence="1" id="KW-0472">Membrane</keyword>
<protein>
    <submittedName>
        <fullName evidence="2">Uncharacterized protein</fullName>
    </submittedName>
</protein>
<dbReference type="EMBL" id="BPUB01000001">
    <property type="protein sequence ID" value="GJG57371.1"/>
    <property type="molecule type" value="Genomic_DNA"/>
</dbReference>
<reference evidence="2" key="1">
    <citation type="journal article" date="2022" name="Int. J. Syst. Evol. Microbiol.">
        <title>Prevotella lacticifex sp. nov., isolated from the rumen of cows.</title>
        <authorList>
            <person name="Shinkai T."/>
            <person name="Ikeyama N."/>
            <person name="Kumagai M."/>
            <person name="Ohmori H."/>
            <person name="Sakamoto M."/>
            <person name="Ohkuma M."/>
            <person name="Mitsumori M."/>
        </authorList>
    </citation>
    <scope>NUCLEOTIDE SEQUENCE</scope>
    <source>
        <strain evidence="2">R5076</strain>
    </source>
</reference>
<proteinExistence type="predicted"/>
<dbReference type="Proteomes" id="UP000825483">
    <property type="component" value="Unassembled WGS sequence"/>
</dbReference>
<dbReference type="GeneID" id="72468278"/>
<dbReference type="AlphaFoldDB" id="A0A9R1C7C9"/>
<evidence type="ECO:0000313" key="2">
    <source>
        <dbReference type="EMBL" id="GJG57371.1"/>
    </source>
</evidence>
<evidence type="ECO:0000313" key="3">
    <source>
        <dbReference type="Proteomes" id="UP000825483"/>
    </source>
</evidence>
<gene>
    <name evidence="2" type="ORF">PRLR5076_02220</name>
</gene>
<accession>A0A9R1C7C9</accession>
<organism evidence="2 3">
    <name type="scientific">Prevotella lacticifex</name>
    <dbReference type="NCBI Taxonomy" id="2854755"/>
    <lineage>
        <taxon>Bacteria</taxon>
        <taxon>Pseudomonadati</taxon>
        <taxon>Bacteroidota</taxon>
        <taxon>Bacteroidia</taxon>
        <taxon>Bacteroidales</taxon>
        <taxon>Prevotellaceae</taxon>
        <taxon>Prevotella</taxon>
    </lineage>
</organism>
<comment type="caution">
    <text evidence="2">The sequence shown here is derived from an EMBL/GenBank/DDBJ whole genome shotgun (WGS) entry which is preliminary data.</text>
</comment>
<evidence type="ECO:0000256" key="1">
    <source>
        <dbReference type="SAM" id="Phobius"/>
    </source>
</evidence>
<keyword evidence="3" id="KW-1185">Reference proteome</keyword>
<name>A0A9R1C7C9_9BACT</name>
<feature type="transmembrane region" description="Helical" evidence="1">
    <location>
        <begin position="6"/>
        <end position="32"/>
    </location>
</feature>
<feature type="transmembrane region" description="Helical" evidence="1">
    <location>
        <begin position="39"/>
        <end position="60"/>
    </location>
</feature>
<dbReference type="RefSeq" id="WP_223929623.1">
    <property type="nucleotide sequence ID" value="NZ_BPTU01000003.1"/>
</dbReference>